<feature type="domain" description="Carbohydrate kinase FGGY C-terminal" evidence="5">
    <location>
        <begin position="303"/>
        <end position="451"/>
    </location>
</feature>
<evidence type="ECO:0008006" key="8">
    <source>
        <dbReference type="Google" id="ProtNLM"/>
    </source>
</evidence>
<dbReference type="Proteomes" id="UP000474104">
    <property type="component" value="Unassembled WGS sequence"/>
</dbReference>
<evidence type="ECO:0000256" key="1">
    <source>
        <dbReference type="ARBA" id="ARBA00009156"/>
    </source>
</evidence>
<dbReference type="Gene3D" id="3.30.420.40">
    <property type="match status" value="2"/>
</dbReference>
<dbReference type="InterPro" id="IPR000577">
    <property type="entry name" value="Carb_kinase_FGGY"/>
</dbReference>
<dbReference type="SUPFAM" id="SSF53067">
    <property type="entry name" value="Actin-like ATPase domain"/>
    <property type="match status" value="2"/>
</dbReference>
<sequence>MKMLYYMGIDVGTTGCKTVIFDQDGSEYGEAYREYPVICTMPHQAEQDAEQVFAMLIQTMSEAVSKAGVRSVEALSISVQGDAVMPVDSDYQLLHPVILGMDYRPNEQCMEYRKEQDEWKLYEITGQPLHPINMMAKIMWFYKKCPEIAEKAYKFITYGEFILKRLGGEAVIDDTMASRSMGYDILERCWSEQILKTMCIPKEQLSDVCRSGAAAGKMNRALAEQIGLQNCPILIAGGHDQPMGAVGAGVIREGMALDSTGTAEVLSTAYQEIKINRNMHDCFYSCYFHAVPNLYFSFAHMQTGGILQRWYRDTFGYKEAVEAEKLGRNFYEYAQAKCKNEPSSVLVLPHFNGSGTPLCDMDSKGAIAGLTLSSTRHDVLKGILDSLCYELRTNLEAMQRSGIVINELRAAGGGARSSMWLQTKANILGTVIKTMESKEAGCLGAAVLAAAGTGFYRSVEEACKKMVRTAGRYEPEPDMQKRYHEKYEVYLELYGSLKAINRRLG</sequence>
<feature type="domain" description="Carbohydrate kinase FGGY N-terminal" evidence="4">
    <location>
        <begin position="5"/>
        <end position="247"/>
    </location>
</feature>
<dbReference type="PIRSF" id="PIRSF000538">
    <property type="entry name" value="GlpK"/>
    <property type="match status" value="1"/>
</dbReference>
<dbReference type="EMBL" id="VIRB01000061">
    <property type="protein sequence ID" value="NDO68894.1"/>
    <property type="molecule type" value="Genomic_DNA"/>
</dbReference>
<dbReference type="GO" id="GO:0005975">
    <property type="term" value="P:carbohydrate metabolic process"/>
    <property type="evidence" value="ECO:0007669"/>
    <property type="project" value="InterPro"/>
</dbReference>
<dbReference type="OrthoDB" id="8434698at2"/>
<keyword evidence="3" id="KW-0418">Kinase</keyword>
<accession>A0A9X5C6D5</accession>
<keyword evidence="2" id="KW-0808">Transferase</keyword>
<organism evidence="6 7">
    <name type="scientific">Schaedlerella arabinosiphila</name>
    <dbReference type="NCBI Taxonomy" id="2044587"/>
    <lineage>
        <taxon>Bacteria</taxon>
        <taxon>Bacillati</taxon>
        <taxon>Bacillota</taxon>
        <taxon>Clostridia</taxon>
        <taxon>Lachnospirales</taxon>
        <taxon>Lachnospiraceae</taxon>
        <taxon>Schaedlerella</taxon>
    </lineage>
</organism>
<gene>
    <name evidence="6" type="ORF">FMM80_09460</name>
</gene>
<dbReference type="AlphaFoldDB" id="A0A9X5C6D5"/>
<evidence type="ECO:0000313" key="6">
    <source>
        <dbReference type="EMBL" id="NDO68894.1"/>
    </source>
</evidence>
<name>A0A9X5C6D5_9FIRM</name>
<dbReference type="GO" id="GO:0016301">
    <property type="term" value="F:kinase activity"/>
    <property type="evidence" value="ECO:0007669"/>
    <property type="project" value="UniProtKB-KW"/>
</dbReference>
<dbReference type="Pfam" id="PF02782">
    <property type="entry name" value="FGGY_C"/>
    <property type="match status" value="1"/>
</dbReference>
<evidence type="ECO:0000259" key="5">
    <source>
        <dbReference type="Pfam" id="PF02782"/>
    </source>
</evidence>
<dbReference type="InterPro" id="IPR043129">
    <property type="entry name" value="ATPase_NBD"/>
</dbReference>
<dbReference type="PANTHER" id="PTHR43095">
    <property type="entry name" value="SUGAR KINASE"/>
    <property type="match status" value="1"/>
</dbReference>
<dbReference type="InterPro" id="IPR050406">
    <property type="entry name" value="FGGY_Carb_Kinase"/>
</dbReference>
<evidence type="ECO:0000259" key="4">
    <source>
        <dbReference type="Pfam" id="PF00370"/>
    </source>
</evidence>
<reference evidence="6 7" key="1">
    <citation type="submission" date="2019-07" db="EMBL/GenBank/DDBJ databases">
        <title>Draft genome sequences of 15 bacterial species constituting the stable defined intestinal microbiota of the GM15 gnotobiotic mouse model.</title>
        <authorList>
            <person name="Elie C."/>
            <person name="Mathieu A."/>
            <person name="Saliou A."/>
            <person name="Darnaud M."/>
            <person name="Leulier F."/>
            <person name="Tamellini A."/>
        </authorList>
    </citation>
    <scope>NUCLEOTIDE SEQUENCE [LARGE SCALE GENOMIC DNA]</scope>
    <source>
        <strain evidence="7">ASF 502</strain>
    </source>
</reference>
<dbReference type="Pfam" id="PF00370">
    <property type="entry name" value="FGGY_N"/>
    <property type="match status" value="1"/>
</dbReference>
<proteinExistence type="inferred from homology"/>
<evidence type="ECO:0000256" key="3">
    <source>
        <dbReference type="ARBA" id="ARBA00022777"/>
    </source>
</evidence>
<dbReference type="InterPro" id="IPR018484">
    <property type="entry name" value="FGGY_N"/>
</dbReference>
<evidence type="ECO:0000256" key="2">
    <source>
        <dbReference type="ARBA" id="ARBA00022679"/>
    </source>
</evidence>
<comment type="caution">
    <text evidence="6">The sequence shown here is derived from an EMBL/GenBank/DDBJ whole genome shotgun (WGS) entry which is preliminary data.</text>
</comment>
<dbReference type="InterPro" id="IPR018485">
    <property type="entry name" value="FGGY_C"/>
</dbReference>
<dbReference type="CDD" id="cd07773">
    <property type="entry name" value="ASKHA_NBD_FGGY_FK"/>
    <property type="match status" value="1"/>
</dbReference>
<protein>
    <recommendedName>
        <fullName evidence="8">Carbohydrate kinase</fullName>
    </recommendedName>
</protein>
<evidence type="ECO:0000313" key="7">
    <source>
        <dbReference type="Proteomes" id="UP000474104"/>
    </source>
</evidence>
<comment type="similarity">
    <text evidence="1">Belongs to the FGGY kinase family.</text>
</comment>